<protein>
    <submittedName>
        <fullName evidence="6">S-layer homology domain-containing protein</fullName>
    </submittedName>
</protein>
<feature type="domain" description="SLH" evidence="5">
    <location>
        <begin position="103"/>
        <end position="166"/>
    </location>
</feature>
<dbReference type="EMBL" id="FNAF01000007">
    <property type="protein sequence ID" value="SDD79095.1"/>
    <property type="molecule type" value="Genomic_DNA"/>
</dbReference>
<keyword evidence="4" id="KW-0732">Signal</keyword>
<evidence type="ECO:0000313" key="7">
    <source>
        <dbReference type="Proteomes" id="UP000198995"/>
    </source>
</evidence>
<name>A0A1G6XNU0_PEPNI</name>
<feature type="signal peptide" evidence="4">
    <location>
        <begin position="1"/>
        <end position="30"/>
    </location>
</feature>
<proteinExistence type="predicted"/>
<feature type="compositionally biased region" description="Low complexity" evidence="3">
    <location>
        <begin position="312"/>
        <end position="329"/>
    </location>
</feature>
<keyword evidence="7" id="KW-1185">Reference proteome</keyword>
<evidence type="ECO:0000256" key="3">
    <source>
        <dbReference type="SAM" id="MobiDB-lite"/>
    </source>
</evidence>
<dbReference type="Gene3D" id="3.90.1010.20">
    <property type="match status" value="1"/>
</dbReference>
<dbReference type="PROSITE" id="PS51272">
    <property type="entry name" value="SLH"/>
    <property type="match status" value="2"/>
</dbReference>
<feature type="chain" id="PRO_5011786782" evidence="4">
    <location>
        <begin position="31"/>
        <end position="1520"/>
    </location>
</feature>
<dbReference type="InterPro" id="IPR001119">
    <property type="entry name" value="SLH_dom"/>
</dbReference>
<accession>A0A1G6XNU0</accession>
<reference evidence="6 7" key="1">
    <citation type="submission" date="2016-10" db="EMBL/GenBank/DDBJ databases">
        <authorList>
            <person name="de Groot N.N."/>
        </authorList>
    </citation>
    <scope>NUCLEOTIDE SEQUENCE [LARGE SCALE GENOMIC DNA]</scope>
    <source>
        <strain evidence="6 7">DSM 20475</strain>
    </source>
</reference>
<feature type="compositionally biased region" description="Pro residues" evidence="3">
    <location>
        <begin position="1026"/>
        <end position="1038"/>
    </location>
</feature>
<keyword evidence="1" id="KW-0677">Repeat</keyword>
<evidence type="ECO:0000259" key="5">
    <source>
        <dbReference type="PROSITE" id="PS51272"/>
    </source>
</evidence>
<dbReference type="InterPro" id="IPR059115">
    <property type="entry name" value="Rib"/>
</dbReference>
<feature type="region of interest" description="Disordered" evidence="3">
    <location>
        <begin position="1018"/>
        <end position="1047"/>
    </location>
</feature>
<evidence type="ECO:0000256" key="2">
    <source>
        <dbReference type="SAM" id="Coils"/>
    </source>
</evidence>
<evidence type="ECO:0000313" key="6">
    <source>
        <dbReference type="EMBL" id="SDD79095.1"/>
    </source>
</evidence>
<feature type="compositionally biased region" description="Basic and acidic residues" evidence="3">
    <location>
        <begin position="296"/>
        <end position="311"/>
    </location>
</feature>
<sequence>MENNNMTKKICATILSVSLLATGMPVNVLAAEQTQTAQASMTHMEKGGSDIAGHRHEKLLKSWIASGELKGDQEGNINPEKPITRAEFAALINRAEKFNKKTDITRFKDVKPDDWYYEDVARAVSAGYLVGFDPNTFAPTETLTAEQAIAVASRLSKLNQQTVKSNVTVDAVSDWAKTSVERSLIDGVVATTDLPKNLKVPCSRTEAILWLDRAIHKNPVFSIPGTYKLGDVNDVTVTTDGVSLEGGHIKGQLTLAVEGNSAGKSSSTQPTLSLKNVKLDKAVAADKNSRILIDGKPVRKEEKIQDKEKPQGSRSSSRSSGSSHSGSSSTKPGSKPAPEPTPPQEEQEKADKQALQASLAKAKAWLDANNTTSNGITVKYDEALLAPFKASYDQAKGIQEKADAKKNEVDQAQSSLAAAMDKFVSAHRAQLPELSEQMQKLYDQMPEDENNAELTRHRETLEGKIKQLKKYANNKSFSPAQLYGMHATALKDYQAAKDYLKRMALQEKKEADEYDSLPRALDWAVNMPLTASIIEAQFDDLPDGAHVVTPETVTFDASGDKNVQVTIKFSDGSTKVVPLLVSVKAKANDFSTVRIRPIKELKALDAGKVYTDGTYQGIGRGYLKNIYVTVTVEGGKIKAIEKTEKDAKIDDGGKFERIGFHRIINTLKDKQDPQSLAAQLNTKLDLVQGMYDMAAKEQHSDAAYAKAMEHFFGSAAGAPSGLANMLPVNILDILGNTVTRKLKAANYDRIPGTPDVHTGATWTARGTANAVVNALQKARPDNNVLEMKVRGSHVEYNKLTKADGITGYVRGEKFLYKDYEVVLTKRGNKQEIIQGKDFAAKGIKVINQTTGAVIPDGMVLNEETIGGRLSNGLKVEFIHQASGSRYPMSMSGIALSERLKLQSIEYRLKEGTTDGKIFFTPPDAQWDEFIVYVKMKKEEFAEIAGKKIEVRVNYVDKNGKTYHVDVLGDRAVMVPTNPTERVELQVKGLPLETDQEDGRAVSIPYDLYRLDFSKSIDSGSGSVEPLPNPGPGSEPQPTPQEKADKQALQASLAKAKAWLDANNTTSNGITVKYDEALLAPFKASYEQAKGINDNEIAKQSEVTEAQKNLDKAMVSFRSANQQKLSDLAIKMETLNKSIPESDSDPELIGHKDKVSGHITLLKKYAKNRVMSPAQLYFFYARAEKDYEAAVAYLKTLAPAEKADKQALQASLAKAKAWLDANNTTSNGITVKYDEALLAPFKASYEQAKGINDNEIAKQSEVTEAQKNLDKAMVSFRSANQQKLSDLAIKMETLNKSIPESDSDSELIGHKDKVGGHITLLKKYAKNKVMSPAQLYFFYARAEKDYQAAVAYLKTLAPAEKADKQVLEASLAKAKAWLDANNTKIGGDDIKYDADLLAPFETAYNVAKSVNDEANIGKYEVEQAKNTLDEAMDTFAAGYRMKALELADKIQKLHDQIPVKIAGDQGDMFKESLSGRKGLLERQGQNLKTPPSYLCRYIVQAERVYSEAEAYLKSLAPEERG</sequence>
<feature type="region of interest" description="Disordered" evidence="3">
    <location>
        <begin position="293"/>
        <end position="356"/>
    </location>
</feature>
<keyword evidence="2" id="KW-0175">Coiled coil</keyword>
<dbReference type="Pfam" id="PF08428">
    <property type="entry name" value="Rib"/>
    <property type="match status" value="1"/>
</dbReference>
<evidence type="ECO:0000256" key="4">
    <source>
        <dbReference type="SAM" id="SignalP"/>
    </source>
</evidence>
<gene>
    <name evidence="6" type="ORF">SAMN04489866_10723</name>
</gene>
<dbReference type="Proteomes" id="UP000198995">
    <property type="component" value="Unassembled WGS sequence"/>
</dbReference>
<feature type="coiled-coil region" evidence="2">
    <location>
        <begin position="395"/>
        <end position="471"/>
    </location>
</feature>
<dbReference type="Pfam" id="PF00395">
    <property type="entry name" value="SLH"/>
    <property type="match status" value="2"/>
</dbReference>
<dbReference type="Gene3D" id="1.20.1270.90">
    <property type="entry name" value="AF1782-like"/>
    <property type="match status" value="4"/>
</dbReference>
<dbReference type="STRING" id="2741.SAMN04489866_10723"/>
<feature type="domain" description="SLH" evidence="5">
    <location>
        <begin position="43"/>
        <end position="102"/>
    </location>
</feature>
<organism evidence="6 7">
    <name type="scientific">Peptococcus niger</name>
    <dbReference type="NCBI Taxonomy" id="2741"/>
    <lineage>
        <taxon>Bacteria</taxon>
        <taxon>Bacillati</taxon>
        <taxon>Bacillota</taxon>
        <taxon>Clostridia</taxon>
        <taxon>Eubacteriales</taxon>
        <taxon>Peptococcaceae</taxon>
        <taxon>Peptococcus</taxon>
    </lineage>
</organism>
<dbReference type="Pfam" id="PF07554">
    <property type="entry name" value="FIVAR"/>
    <property type="match status" value="4"/>
</dbReference>
<evidence type="ECO:0000256" key="1">
    <source>
        <dbReference type="ARBA" id="ARBA00022737"/>
    </source>
</evidence>